<organism evidence="2 3">
    <name type="scientific">Poecilia mexicana</name>
    <dbReference type="NCBI Taxonomy" id="48701"/>
    <lineage>
        <taxon>Eukaryota</taxon>
        <taxon>Metazoa</taxon>
        <taxon>Chordata</taxon>
        <taxon>Craniata</taxon>
        <taxon>Vertebrata</taxon>
        <taxon>Euteleostomi</taxon>
        <taxon>Actinopterygii</taxon>
        <taxon>Neopterygii</taxon>
        <taxon>Teleostei</taxon>
        <taxon>Neoteleostei</taxon>
        <taxon>Acanthomorphata</taxon>
        <taxon>Ovalentaria</taxon>
        <taxon>Atherinomorphae</taxon>
        <taxon>Cyprinodontiformes</taxon>
        <taxon>Poeciliidae</taxon>
        <taxon>Poeciliinae</taxon>
        <taxon>Poecilia</taxon>
    </lineage>
</organism>
<dbReference type="Ensembl" id="ENSPMET00000001634.1">
    <property type="protein sequence ID" value="ENSPMEP00000008934.1"/>
    <property type="gene ID" value="ENSPMEG00000010737.1"/>
</dbReference>
<feature type="domain" description="C-type lectin" evidence="1">
    <location>
        <begin position="10"/>
        <end position="55"/>
    </location>
</feature>
<sequence>GAPHYFPAGWTDLRSYPFWWKNQPDNGGNEDCAYMMGDKSWNDCRCNDSFYWACEKDTV</sequence>
<dbReference type="SUPFAM" id="SSF56436">
    <property type="entry name" value="C-type lectin-like"/>
    <property type="match status" value="1"/>
</dbReference>
<keyword evidence="3" id="KW-1185">Reference proteome</keyword>
<name>A0A3B3X1V3_9TELE</name>
<dbReference type="Gene3D" id="3.10.100.10">
    <property type="entry name" value="Mannose-Binding Protein A, subunit A"/>
    <property type="match status" value="1"/>
</dbReference>
<dbReference type="PROSITE" id="PS50041">
    <property type="entry name" value="C_TYPE_LECTIN_2"/>
    <property type="match status" value="1"/>
</dbReference>
<dbReference type="InterPro" id="IPR016186">
    <property type="entry name" value="C-type_lectin-like/link_sf"/>
</dbReference>
<proteinExistence type="predicted"/>
<dbReference type="InterPro" id="IPR001304">
    <property type="entry name" value="C-type_lectin-like"/>
</dbReference>
<dbReference type="Proteomes" id="UP000261480">
    <property type="component" value="Unplaced"/>
</dbReference>
<evidence type="ECO:0000259" key="1">
    <source>
        <dbReference type="PROSITE" id="PS50041"/>
    </source>
</evidence>
<evidence type="ECO:0000313" key="2">
    <source>
        <dbReference type="Ensembl" id="ENSPMEP00000008934.1"/>
    </source>
</evidence>
<reference evidence="2" key="2">
    <citation type="submission" date="2025-09" db="UniProtKB">
        <authorList>
            <consortium name="Ensembl"/>
        </authorList>
    </citation>
    <scope>IDENTIFICATION</scope>
</reference>
<evidence type="ECO:0000313" key="3">
    <source>
        <dbReference type="Proteomes" id="UP000261480"/>
    </source>
</evidence>
<reference evidence="2" key="1">
    <citation type="submission" date="2025-08" db="UniProtKB">
        <authorList>
            <consortium name="Ensembl"/>
        </authorList>
    </citation>
    <scope>IDENTIFICATION</scope>
</reference>
<dbReference type="InterPro" id="IPR016187">
    <property type="entry name" value="CTDL_fold"/>
</dbReference>
<protein>
    <recommendedName>
        <fullName evidence="1">C-type lectin domain-containing protein</fullName>
    </recommendedName>
</protein>
<accession>A0A3B3X1V3</accession>
<dbReference type="Pfam" id="PF00059">
    <property type="entry name" value="Lectin_C"/>
    <property type="match status" value="1"/>
</dbReference>
<dbReference type="AlphaFoldDB" id="A0A3B3X1V3"/>